<evidence type="ECO:0000256" key="4">
    <source>
        <dbReference type="ARBA" id="ARBA00022448"/>
    </source>
</evidence>
<keyword evidence="10 17" id="KW-0812">Transmembrane</keyword>
<comment type="subcellular location">
    <subcellularLocation>
        <location evidence="1">Cell membrane</location>
        <topology evidence="1">Multi-pass membrane protein</topology>
    </subcellularLocation>
</comment>
<evidence type="ECO:0000256" key="16">
    <source>
        <dbReference type="PROSITE-ProRule" id="PRU00423"/>
    </source>
</evidence>
<dbReference type="GO" id="GO:0005886">
    <property type="term" value="C:plasma membrane"/>
    <property type="evidence" value="ECO:0007669"/>
    <property type="project" value="UniProtKB-SubCell"/>
</dbReference>
<feature type="transmembrane region" description="Helical" evidence="17">
    <location>
        <begin position="178"/>
        <end position="196"/>
    </location>
</feature>
<evidence type="ECO:0000256" key="11">
    <source>
        <dbReference type="ARBA" id="ARBA00022777"/>
    </source>
</evidence>
<dbReference type="GO" id="GO:0008982">
    <property type="term" value="F:protein-N(PI)-phosphohistidine-sugar phosphotransferase activity"/>
    <property type="evidence" value="ECO:0007669"/>
    <property type="project" value="InterPro"/>
</dbReference>
<protein>
    <recommendedName>
        <fullName evidence="3">PTS system lactose-specific EIICB component</fullName>
        <ecNumber evidence="2">2.7.1.207</ecNumber>
    </recommendedName>
    <alternativeName>
        <fullName evidence="14">EIICB-Lac</fullName>
    </alternativeName>
</protein>
<proteinExistence type="predicted"/>
<dbReference type="CDD" id="cd05565">
    <property type="entry name" value="PTS_IIB_lactose"/>
    <property type="match status" value="1"/>
</dbReference>
<feature type="transmembrane region" description="Helical" evidence="17">
    <location>
        <begin position="338"/>
        <end position="358"/>
    </location>
</feature>
<evidence type="ECO:0000256" key="15">
    <source>
        <dbReference type="ARBA" id="ARBA00048444"/>
    </source>
</evidence>
<dbReference type="PANTHER" id="PTHR33989:SF8">
    <property type="entry name" value="PERMEASE IIC COMPONENT"/>
    <property type="match status" value="1"/>
</dbReference>
<dbReference type="InterPro" id="IPR036095">
    <property type="entry name" value="PTS_EIIB-like_sf"/>
</dbReference>
<dbReference type="EC" id="2.7.1.207" evidence="2"/>
<reference evidence="20" key="1">
    <citation type="journal article" date="2021" name="PeerJ">
        <title>Extensive microbial diversity within the chicken gut microbiome revealed by metagenomics and culture.</title>
        <authorList>
            <person name="Gilroy R."/>
            <person name="Ravi A."/>
            <person name="Getino M."/>
            <person name="Pursley I."/>
            <person name="Horton D.L."/>
            <person name="Alikhan N.F."/>
            <person name="Baker D."/>
            <person name="Gharbi K."/>
            <person name="Hall N."/>
            <person name="Watson M."/>
            <person name="Adriaenssens E.M."/>
            <person name="Foster-Nyarko E."/>
            <person name="Jarju S."/>
            <person name="Secka A."/>
            <person name="Antonio M."/>
            <person name="Oren A."/>
            <person name="Chaudhuri R.R."/>
            <person name="La Ragione R."/>
            <person name="Hildebrand F."/>
            <person name="Pallen M.J."/>
        </authorList>
    </citation>
    <scope>NUCLEOTIDE SEQUENCE</scope>
    <source>
        <strain evidence="20">CHK191-13928</strain>
    </source>
</reference>
<evidence type="ECO:0000256" key="12">
    <source>
        <dbReference type="ARBA" id="ARBA00022989"/>
    </source>
</evidence>
<evidence type="ECO:0000256" key="6">
    <source>
        <dbReference type="ARBA" id="ARBA00022553"/>
    </source>
</evidence>
<evidence type="ECO:0000256" key="3">
    <source>
        <dbReference type="ARBA" id="ARBA00020834"/>
    </source>
</evidence>
<dbReference type="GO" id="GO:0016301">
    <property type="term" value="F:kinase activity"/>
    <property type="evidence" value="ECO:0007669"/>
    <property type="project" value="UniProtKB-KW"/>
</dbReference>
<evidence type="ECO:0000313" key="20">
    <source>
        <dbReference type="EMBL" id="HIX67532.1"/>
    </source>
</evidence>
<feature type="transmembrane region" description="Helical" evidence="17">
    <location>
        <begin position="139"/>
        <end position="157"/>
    </location>
</feature>
<feature type="transmembrane region" description="Helical" evidence="17">
    <location>
        <begin position="30"/>
        <end position="50"/>
    </location>
</feature>
<keyword evidence="13 17" id="KW-0472">Membrane</keyword>
<evidence type="ECO:0000256" key="13">
    <source>
        <dbReference type="ARBA" id="ARBA00023136"/>
    </source>
</evidence>
<feature type="transmembrane region" description="Helical" evidence="17">
    <location>
        <begin position="70"/>
        <end position="90"/>
    </location>
</feature>
<dbReference type="GO" id="GO:1901264">
    <property type="term" value="P:carbohydrate derivative transport"/>
    <property type="evidence" value="ECO:0007669"/>
    <property type="project" value="TreeGrafter"/>
</dbReference>
<comment type="catalytic activity">
    <reaction evidence="15">
        <text>lactose(out) + N(pros)-phospho-L-histidyl-[protein] = lactose 6-phosphate(in) + L-histidyl-[protein]</text>
        <dbReference type="Rhea" id="RHEA:42400"/>
        <dbReference type="Rhea" id="RHEA-COMP:9745"/>
        <dbReference type="Rhea" id="RHEA-COMP:9746"/>
        <dbReference type="ChEBI" id="CHEBI:17716"/>
        <dbReference type="ChEBI" id="CHEBI:29979"/>
        <dbReference type="ChEBI" id="CHEBI:64837"/>
        <dbReference type="ChEBI" id="CHEBI:79080"/>
        <dbReference type="EC" id="2.7.1.207"/>
    </reaction>
</comment>
<evidence type="ECO:0000256" key="1">
    <source>
        <dbReference type="ARBA" id="ARBA00004651"/>
    </source>
</evidence>
<dbReference type="Pfam" id="PF02378">
    <property type="entry name" value="PTS_EIIC"/>
    <property type="match status" value="1"/>
</dbReference>
<dbReference type="SUPFAM" id="SSF52794">
    <property type="entry name" value="PTS system IIB component-like"/>
    <property type="match status" value="1"/>
</dbReference>
<dbReference type="Pfam" id="PF02302">
    <property type="entry name" value="PTS_IIB"/>
    <property type="match status" value="1"/>
</dbReference>
<feature type="modified residue" description="Phosphocysteine; by EIIA" evidence="16">
    <location>
        <position position="451"/>
    </location>
</feature>
<dbReference type="Gene3D" id="3.40.50.2300">
    <property type="match status" value="1"/>
</dbReference>
<evidence type="ECO:0000256" key="14">
    <source>
        <dbReference type="ARBA" id="ARBA00029639"/>
    </source>
</evidence>
<dbReference type="InterPro" id="IPR004501">
    <property type="entry name" value="PTS_EIIC_3"/>
</dbReference>
<name>A0A9D1WUT1_9FIRM</name>
<dbReference type="GO" id="GO:0009401">
    <property type="term" value="P:phosphoenolpyruvate-dependent sugar phosphotransferase system"/>
    <property type="evidence" value="ECO:0007669"/>
    <property type="project" value="UniProtKB-KW"/>
</dbReference>
<keyword evidence="7" id="KW-0762">Sugar transport</keyword>
<dbReference type="InterPro" id="IPR003501">
    <property type="entry name" value="PTS_EIIB_2/3"/>
</dbReference>
<dbReference type="InterPro" id="IPR003352">
    <property type="entry name" value="PTS_EIIC"/>
</dbReference>
<keyword evidence="9" id="KW-0598">Phosphotransferase system</keyword>
<evidence type="ECO:0000256" key="5">
    <source>
        <dbReference type="ARBA" id="ARBA00022475"/>
    </source>
</evidence>
<keyword evidence="11" id="KW-0418">Kinase</keyword>
<keyword evidence="12 17" id="KW-1133">Transmembrane helix</keyword>
<sequence length="554" mass="61485">MNKLIQTIEKMKPFFDAVARNVYLKAIKDGFISCMPIVIFSSIFLLIAYVPNIFGFYWPEGIEAIFTKPYNYSMGILAVAVSATTAKHFTDSLNRNMPENNQINNLSTMVCAIICFLMLSADSIKDGLANGYMGSKGLLTAFLVAFLVGGIYRFCIYRNITIKMPEQVPPNLSQTFKDIIPFGLSIIIVWIFDMFFRNAMGMNFAEGIITFFQPLFRAADGYIGLAIIFGAMSLFWFVGVHGPSIVEPAVSAALVLNLTTNLEAYQAGEHATKILTLGAQHFAVTFGGTGATLVITLMFAFMAKSKELRAVGRASSIPVLFNVNEPILFGAPIVLNPVFFVPFVFAPIANIWILKIFVDYLGMDGFIYDLPWTTPAPIGVLLGLGLRLLPLIYLVVIIIADFVIYYPFFKVYDNEKLQEEEEHHLKDIEKEEKEIKVDGSILKSKRILVLCAGGGTSGLLANALDKAAKEKEIPLITAAGSYGAHMDIMKDYDLVILAPQVASYYEDLKRDTDRLGIKSVACEGKQYISLTRNPEEALKFVFSIMEENNNEISQ</sequence>
<organism evidence="20 21">
    <name type="scientific">Candidatus Anaerostipes excrementavium</name>
    <dbReference type="NCBI Taxonomy" id="2838463"/>
    <lineage>
        <taxon>Bacteria</taxon>
        <taxon>Bacillati</taxon>
        <taxon>Bacillota</taxon>
        <taxon>Clostridia</taxon>
        <taxon>Lachnospirales</taxon>
        <taxon>Lachnospiraceae</taxon>
        <taxon>Anaerostipes</taxon>
    </lineage>
</organism>
<feature type="transmembrane region" description="Helical" evidence="17">
    <location>
        <begin position="282"/>
        <end position="303"/>
    </location>
</feature>
<dbReference type="InterPro" id="IPR051088">
    <property type="entry name" value="PTS_Sugar-EIIC/EIIB"/>
</dbReference>
<dbReference type="NCBIfam" id="TIGR00410">
    <property type="entry name" value="lacE"/>
    <property type="match status" value="1"/>
</dbReference>
<feature type="transmembrane region" description="Helical" evidence="17">
    <location>
        <begin position="221"/>
        <end position="238"/>
    </location>
</feature>
<dbReference type="PANTHER" id="PTHR33989">
    <property type="match status" value="1"/>
</dbReference>
<evidence type="ECO:0000259" key="19">
    <source>
        <dbReference type="PROSITE" id="PS51105"/>
    </source>
</evidence>
<keyword evidence="8" id="KW-0808">Transferase</keyword>
<reference evidence="20" key="2">
    <citation type="submission" date="2021-04" db="EMBL/GenBank/DDBJ databases">
        <authorList>
            <person name="Gilroy R."/>
        </authorList>
    </citation>
    <scope>NUCLEOTIDE SEQUENCE</scope>
    <source>
        <strain evidence="20">CHK191-13928</strain>
    </source>
</reference>
<evidence type="ECO:0000259" key="18">
    <source>
        <dbReference type="PROSITE" id="PS51100"/>
    </source>
</evidence>
<feature type="transmembrane region" description="Helical" evidence="17">
    <location>
        <begin position="102"/>
        <end position="119"/>
    </location>
</feature>
<feature type="domain" description="PTS EIIB type-3" evidence="18">
    <location>
        <begin position="444"/>
        <end position="547"/>
    </location>
</feature>
<dbReference type="InterPro" id="IPR013012">
    <property type="entry name" value="PTS_EIIB_3"/>
</dbReference>
<keyword evidence="4" id="KW-0813">Transport</keyword>
<comment type="caution">
    <text evidence="20">The sequence shown here is derived from an EMBL/GenBank/DDBJ whole genome shotgun (WGS) entry which is preliminary data.</text>
</comment>
<evidence type="ECO:0000256" key="9">
    <source>
        <dbReference type="ARBA" id="ARBA00022683"/>
    </source>
</evidence>
<dbReference type="EMBL" id="DXEM01000015">
    <property type="protein sequence ID" value="HIX67532.1"/>
    <property type="molecule type" value="Genomic_DNA"/>
</dbReference>
<evidence type="ECO:0000256" key="10">
    <source>
        <dbReference type="ARBA" id="ARBA00022692"/>
    </source>
</evidence>
<evidence type="ECO:0000256" key="17">
    <source>
        <dbReference type="SAM" id="Phobius"/>
    </source>
</evidence>
<evidence type="ECO:0000256" key="8">
    <source>
        <dbReference type="ARBA" id="ARBA00022679"/>
    </source>
</evidence>
<feature type="transmembrane region" description="Helical" evidence="17">
    <location>
        <begin position="378"/>
        <end position="406"/>
    </location>
</feature>
<evidence type="ECO:0000313" key="21">
    <source>
        <dbReference type="Proteomes" id="UP000886721"/>
    </source>
</evidence>
<dbReference type="PROSITE" id="PS51105">
    <property type="entry name" value="PTS_EIIC_TYPE_3"/>
    <property type="match status" value="1"/>
</dbReference>
<evidence type="ECO:0000256" key="7">
    <source>
        <dbReference type="ARBA" id="ARBA00022597"/>
    </source>
</evidence>
<dbReference type="InterPro" id="IPR041713">
    <property type="entry name" value="PTS_IIB"/>
</dbReference>
<keyword evidence="5" id="KW-1003">Cell membrane</keyword>
<feature type="domain" description="PTS EIIC type-3" evidence="19">
    <location>
        <begin position="7"/>
        <end position="408"/>
    </location>
</feature>
<accession>A0A9D1WUT1</accession>
<gene>
    <name evidence="20" type="ORF">H9735_05315</name>
</gene>
<evidence type="ECO:0000256" key="2">
    <source>
        <dbReference type="ARBA" id="ARBA00012802"/>
    </source>
</evidence>
<dbReference type="NCBIfam" id="TIGR00853">
    <property type="entry name" value="pts-lac"/>
    <property type="match status" value="1"/>
</dbReference>
<dbReference type="PROSITE" id="PS51100">
    <property type="entry name" value="PTS_EIIB_TYPE_3"/>
    <property type="match status" value="1"/>
</dbReference>
<dbReference type="Proteomes" id="UP000886721">
    <property type="component" value="Unassembled WGS sequence"/>
</dbReference>
<keyword evidence="6" id="KW-0597">Phosphoprotein</keyword>
<dbReference type="AlphaFoldDB" id="A0A9D1WUT1"/>